<dbReference type="KEGG" id="jar:G7057_05060"/>
<keyword evidence="5" id="KW-1185">Reference proteome</keyword>
<evidence type="ECO:0000256" key="1">
    <source>
        <dbReference type="ARBA" id="ARBA00022729"/>
    </source>
</evidence>
<sequence>MIKEFKLLARGLVFSVLLAGCGTQLTDSVEKEIEIGGLAKHYHTGDEVTLTASLDTVSNENRWAWFIREEEGEWQKVVGLTTEVFSREATIDELEVKAALLDNNEKIVLESKTVKVSVDDHHGSDEDTSRIYNGFFYNTEVADRTLKDWEGEWQSVYPYLEKGALDPVFEAKSSKSDTMNFDEYKEYYEVGYVTDIEHISIQNDTVSFTDISGETTTADYIYDGFEILVYEKGNRGVRFTYKKESGDTAMPQYIQFSDHIISPEKSGHYHLYWGDDRMQLLEEVTHWPTFYPAEYGEEEIVRDMLAH</sequence>
<proteinExistence type="predicted"/>
<dbReference type="EMBL" id="CP049740">
    <property type="protein sequence ID" value="QII81904.1"/>
    <property type="molecule type" value="Genomic_DNA"/>
</dbReference>
<name>A0A6G7K9G0_9LACT</name>
<keyword evidence="2" id="KW-0862">Zinc</keyword>
<dbReference type="RefSeq" id="WP_166161815.1">
    <property type="nucleotide sequence ID" value="NZ_CP049740.1"/>
</dbReference>
<dbReference type="InterPro" id="IPR012674">
    <property type="entry name" value="Calycin"/>
</dbReference>
<evidence type="ECO:0000313" key="5">
    <source>
        <dbReference type="Proteomes" id="UP000501451"/>
    </source>
</evidence>
<accession>A0A6G7K9G0</accession>
<feature type="domain" description="ZinT" evidence="3">
    <location>
        <begin position="129"/>
        <end position="307"/>
    </location>
</feature>
<dbReference type="Pfam" id="PF09223">
    <property type="entry name" value="ZinT"/>
    <property type="match status" value="1"/>
</dbReference>
<evidence type="ECO:0000256" key="2">
    <source>
        <dbReference type="ARBA" id="ARBA00022833"/>
    </source>
</evidence>
<keyword evidence="1" id="KW-0732">Signal</keyword>
<dbReference type="Proteomes" id="UP000501451">
    <property type="component" value="Chromosome"/>
</dbReference>
<reference evidence="4 5" key="1">
    <citation type="journal article" date="2017" name="Int. J. Syst. Evol. Microbiol.">
        <title>Jeotgalibaca porci sp. nov. and Jeotgalibaca arthritidis sp. nov., isolated from pigs, and emended description of the genus Jeotgalibaca.</title>
        <authorList>
            <person name="Zamora L."/>
            <person name="Perez-Sancho M."/>
            <person name="Dominguez L."/>
            <person name="Fernandez-Garayzabal J.F."/>
            <person name="Vela A.I."/>
        </authorList>
    </citation>
    <scope>NUCLEOTIDE SEQUENCE [LARGE SCALE GENOMIC DNA]</scope>
    <source>
        <strain evidence="4 5">CECT 9157</strain>
    </source>
</reference>
<evidence type="ECO:0000259" key="3">
    <source>
        <dbReference type="Pfam" id="PF09223"/>
    </source>
</evidence>
<dbReference type="Gene3D" id="2.40.128.20">
    <property type="match status" value="1"/>
</dbReference>
<evidence type="ECO:0000313" key="4">
    <source>
        <dbReference type="EMBL" id="QII81904.1"/>
    </source>
</evidence>
<dbReference type="PROSITE" id="PS51257">
    <property type="entry name" value="PROKAR_LIPOPROTEIN"/>
    <property type="match status" value="1"/>
</dbReference>
<dbReference type="InterPro" id="IPR015304">
    <property type="entry name" value="ZinT_dom"/>
</dbReference>
<dbReference type="AlphaFoldDB" id="A0A6G7K9G0"/>
<organism evidence="4 5">
    <name type="scientific">Jeotgalibaca arthritidis</name>
    <dbReference type="NCBI Taxonomy" id="1868794"/>
    <lineage>
        <taxon>Bacteria</taxon>
        <taxon>Bacillati</taxon>
        <taxon>Bacillota</taxon>
        <taxon>Bacilli</taxon>
        <taxon>Lactobacillales</taxon>
        <taxon>Carnobacteriaceae</taxon>
        <taxon>Jeotgalibaca</taxon>
    </lineage>
</organism>
<dbReference type="GO" id="GO:0008270">
    <property type="term" value="F:zinc ion binding"/>
    <property type="evidence" value="ECO:0007669"/>
    <property type="project" value="InterPro"/>
</dbReference>
<dbReference type="SUPFAM" id="SSF50814">
    <property type="entry name" value="Lipocalins"/>
    <property type="match status" value="1"/>
</dbReference>
<gene>
    <name evidence="4" type="ORF">G7057_05060</name>
</gene>
<protein>
    <submittedName>
        <fullName evidence="4">Metal-binding protein ZinT</fullName>
    </submittedName>
</protein>